<dbReference type="Gene3D" id="3.20.20.100">
    <property type="entry name" value="NADP-dependent oxidoreductase domain"/>
    <property type="match status" value="1"/>
</dbReference>
<dbReference type="GO" id="GO:0005829">
    <property type="term" value="C:cytosol"/>
    <property type="evidence" value="ECO:0007669"/>
    <property type="project" value="TreeGrafter"/>
</dbReference>
<dbReference type="InterPro" id="IPR050523">
    <property type="entry name" value="AKR_Detox_Biosynth"/>
</dbReference>
<dbReference type="PANTHER" id="PTHR43364:SF1">
    <property type="entry name" value="OXIDOREDUCTASE YDHF"/>
    <property type="match status" value="1"/>
</dbReference>
<dbReference type="SUPFAM" id="SSF51430">
    <property type="entry name" value="NAD(P)-linked oxidoreductase"/>
    <property type="match status" value="1"/>
</dbReference>
<dbReference type="RefSeq" id="WP_074591324.1">
    <property type="nucleotide sequence ID" value="NZ_FNEI01000020.1"/>
</dbReference>
<evidence type="ECO:0000313" key="3">
    <source>
        <dbReference type="Proteomes" id="UP000182130"/>
    </source>
</evidence>
<reference evidence="3" key="1">
    <citation type="submission" date="2016-10" db="EMBL/GenBank/DDBJ databases">
        <authorList>
            <person name="Varghese N."/>
            <person name="Submissions S."/>
        </authorList>
    </citation>
    <scope>NUCLEOTIDE SEQUENCE [LARGE SCALE GENOMIC DNA]</scope>
    <source>
        <strain evidence="3">CGMCC 1.10783</strain>
    </source>
</reference>
<dbReference type="InterPro" id="IPR020471">
    <property type="entry name" value="AKR"/>
</dbReference>
<dbReference type="AlphaFoldDB" id="A0A1G8XQY1"/>
<dbReference type="PANTHER" id="PTHR43364">
    <property type="entry name" value="NADH-SPECIFIC METHYLGLYOXAL REDUCTASE-RELATED"/>
    <property type="match status" value="1"/>
</dbReference>
<proteinExistence type="predicted"/>
<dbReference type="Proteomes" id="UP000182130">
    <property type="component" value="Unassembled WGS sequence"/>
</dbReference>
<dbReference type="InterPro" id="IPR023210">
    <property type="entry name" value="NADP_OxRdtase_dom"/>
</dbReference>
<protein>
    <submittedName>
        <fullName evidence="2">Predicted oxidoreductase</fullName>
    </submittedName>
</protein>
<feature type="domain" description="NADP-dependent oxidoreductase" evidence="1">
    <location>
        <begin position="10"/>
        <end position="299"/>
    </location>
</feature>
<dbReference type="STRING" id="1045773.SAMN05216555_12033"/>
<accession>A0A1G8XQY1</accession>
<organism evidence="2 3">
    <name type="scientific">Arthrobacter cupressi</name>
    <dbReference type="NCBI Taxonomy" id="1045773"/>
    <lineage>
        <taxon>Bacteria</taxon>
        <taxon>Bacillati</taxon>
        <taxon>Actinomycetota</taxon>
        <taxon>Actinomycetes</taxon>
        <taxon>Micrococcales</taxon>
        <taxon>Micrococcaceae</taxon>
        <taxon>Arthrobacter</taxon>
    </lineage>
</organism>
<name>A0A1G8XQY1_9MICC</name>
<gene>
    <name evidence="2" type="ORF">SAMN05216555_12033</name>
</gene>
<dbReference type="PRINTS" id="PR00069">
    <property type="entry name" value="ALDKETRDTASE"/>
</dbReference>
<dbReference type="EMBL" id="FNEI01000020">
    <property type="protein sequence ID" value="SDJ92958.1"/>
    <property type="molecule type" value="Genomic_DNA"/>
</dbReference>
<dbReference type="GO" id="GO:0016491">
    <property type="term" value="F:oxidoreductase activity"/>
    <property type="evidence" value="ECO:0007669"/>
    <property type="project" value="InterPro"/>
</dbReference>
<evidence type="ECO:0000313" key="2">
    <source>
        <dbReference type="EMBL" id="SDJ92958.1"/>
    </source>
</evidence>
<dbReference type="InterPro" id="IPR036812">
    <property type="entry name" value="NAD(P)_OxRdtase_dom_sf"/>
</dbReference>
<sequence>MTAQNNNGGRLIYGCMGLGGDWDSPDYGPGDVDAAAAAIEAARGIGITLFDHADIYTRGKAESVFGDVLAASPGLREQIQLQGKCGISLAEGGVPGHYNLSREAILERVNASLQRLRTDYLDILLLHRPDPLLEPSEVAAAVGQLMAEGKVRALGVSNMSAAQIDYLQDALETPIVANQLEMSLHKAAWVESSVLVNRQEGFDAGFPHGTIEHCVRKGIELQAYGSLAQGRYTGAPYASPTAADRETAGLLARFAEDNGTTPEAALLGWLMKHPAGISPVVGSSRPERIAACAGAAEAATSMSRIEWYSLWTAARGAAMP</sequence>
<keyword evidence="3" id="KW-1185">Reference proteome</keyword>
<dbReference type="Pfam" id="PF00248">
    <property type="entry name" value="Aldo_ket_red"/>
    <property type="match status" value="1"/>
</dbReference>
<evidence type="ECO:0000259" key="1">
    <source>
        <dbReference type="Pfam" id="PF00248"/>
    </source>
</evidence>